<organism evidence="9 10">
    <name type="scientific">Lactuca sativa</name>
    <name type="common">Garden lettuce</name>
    <dbReference type="NCBI Taxonomy" id="4236"/>
    <lineage>
        <taxon>Eukaryota</taxon>
        <taxon>Viridiplantae</taxon>
        <taxon>Streptophyta</taxon>
        <taxon>Embryophyta</taxon>
        <taxon>Tracheophyta</taxon>
        <taxon>Spermatophyta</taxon>
        <taxon>Magnoliopsida</taxon>
        <taxon>eudicotyledons</taxon>
        <taxon>Gunneridae</taxon>
        <taxon>Pentapetalae</taxon>
        <taxon>asterids</taxon>
        <taxon>campanulids</taxon>
        <taxon>Asterales</taxon>
        <taxon>Asteraceae</taxon>
        <taxon>Cichorioideae</taxon>
        <taxon>Cichorieae</taxon>
        <taxon>Lactucinae</taxon>
        <taxon>Lactuca</taxon>
    </lineage>
</organism>
<sequence>MATPQLPSFFKVVLDPSNPHLPLPPGFISVLLENNIPENVMLRSVYEGYSWRLKIKKYGDIYWFSEGWKQVVEDTQLGIGDILVFIFVHHSTFELSIYSPDRCEKELRTKIQVEHDVVDEEEEGEDDDCVDNGGRRHDGGDEDDSGGGDIEENPFFMKIISKAHKYYLVRSAKNTFLICLALHFFFELIFAVCVHLLVTWINQRLPAEFVGLAGMNEERTIRMKNVDGKEWKMRLKLERSRKAKRYYLSSGWPDFRRDNELYEGDKCVFKLIKSEDMLYLAKVIKKKGKVPVTEAIRRPRGRPRRVEKMVADKGPATEVPKRKRGRPPRVKAEIESKDDSTKGVKRSRGRPFKRK</sequence>
<dbReference type="AlphaFoldDB" id="A0A9R1VSD8"/>
<feature type="transmembrane region" description="Helical" evidence="7">
    <location>
        <begin position="175"/>
        <end position="198"/>
    </location>
</feature>
<evidence type="ECO:0000256" key="7">
    <source>
        <dbReference type="SAM" id="Phobius"/>
    </source>
</evidence>
<keyword evidence="7" id="KW-0812">Transmembrane</keyword>
<feature type="region of interest" description="Disordered" evidence="6">
    <location>
        <begin position="298"/>
        <end position="355"/>
    </location>
</feature>
<feature type="domain" description="TF-B3" evidence="8">
    <location>
        <begin position="205"/>
        <end position="287"/>
    </location>
</feature>
<feature type="compositionally biased region" description="Acidic residues" evidence="6">
    <location>
        <begin position="117"/>
        <end position="130"/>
    </location>
</feature>
<feature type="domain" description="TF-B3" evidence="8">
    <location>
        <begin position="6"/>
        <end position="101"/>
    </location>
</feature>
<reference evidence="9 10" key="1">
    <citation type="journal article" date="2017" name="Nat. Commun.">
        <title>Genome assembly with in vitro proximity ligation data and whole-genome triplication in lettuce.</title>
        <authorList>
            <person name="Reyes-Chin-Wo S."/>
            <person name="Wang Z."/>
            <person name="Yang X."/>
            <person name="Kozik A."/>
            <person name="Arikit S."/>
            <person name="Song C."/>
            <person name="Xia L."/>
            <person name="Froenicke L."/>
            <person name="Lavelle D.O."/>
            <person name="Truco M.J."/>
            <person name="Xia R."/>
            <person name="Zhu S."/>
            <person name="Xu C."/>
            <person name="Xu H."/>
            <person name="Xu X."/>
            <person name="Cox K."/>
            <person name="Korf I."/>
            <person name="Meyers B.C."/>
            <person name="Michelmore R.W."/>
        </authorList>
    </citation>
    <scope>NUCLEOTIDE SEQUENCE [LARGE SCALE GENOMIC DNA]</scope>
    <source>
        <strain evidence="10">cv. Salinas</strain>
        <tissue evidence="9">Seedlings</tissue>
    </source>
</reference>
<feature type="region of interest" description="Disordered" evidence="6">
    <location>
        <begin position="116"/>
        <end position="149"/>
    </location>
</feature>
<dbReference type="PANTHER" id="PTHR31674">
    <property type="entry name" value="B3 DOMAIN-CONTAINING PROTEIN REM-LIKE 3-RELATED"/>
    <property type="match status" value="1"/>
</dbReference>
<name>A0A9R1VSD8_LACSA</name>
<dbReference type="PROSITE" id="PS50863">
    <property type="entry name" value="B3"/>
    <property type="match status" value="2"/>
</dbReference>
<evidence type="ECO:0000256" key="2">
    <source>
        <dbReference type="ARBA" id="ARBA00023015"/>
    </source>
</evidence>
<dbReference type="PROSITE" id="PS00354">
    <property type="entry name" value="HMGI_Y"/>
    <property type="match status" value="1"/>
</dbReference>
<feature type="compositionally biased region" description="Basic residues" evidence="6">
    <location>
        <begin position="343"/>
        <end position="355"/>
    </location>
</feature>
<dbReference type="GO" id="GO:0005634">
    <property type="term" value="C:nucleus"/>
    <property type="evidence" value="ECO:0007669"/>
    <property type="project" value="UniProtKB-SubCell"/>
</dbReference>
<keyword evidence="5" id="KW-0539">Nucleus</keyword>
<comment type="caution">
    <text evidence="9">The sequence shown here is derived from an EMBL/GenBank/DDBJ whole genome shotgun (WGS) entry which is preliminary data.</text>
</comment>
<evidence type="ECO:0000256" key="1">
    <source>
        <dbReference type="ARBA" id="ARBA00004123"/>
    </source>
</evidence>
<proteinExistence type="predicted"/>
<dbReference type="EMBL" id="NBSK02000004">
    <property type="protein sequence ID" value="KAJ0212842.1"/>
    <property type="molecule type" value="Genomic_DNA"/>
</dbReference>
<dbReference type="GO" id="GO:0006355">
    <property type="term" value="P:regulation of DNA-templated transcription"/>
    <property type="evidence" value="ECO:0007669"/>
    <property type="project" value="InterPro"/>
</dbReference>
<accession>A0A9R1VSD8</accession>
<dbReference type="Gene3D" id="2.40.330.10">
    <property type="entry name" value="DNA-binding pseudobarrel domain"/>
    <property type="match status" value="2"/>
</dbReference>
<evidence type="ECO:0000313" key="10">
    <source>
        <dbReference type="Proteomes" id="UP000235145"/>
    </source>
</evidence>
<evidence type="ECO:0000256" key="5">
    <source>
        <dbReference type="ARBA" id="ARBA00023242"/>
    </source>
</evidence>
<keyword evidence="7" id="KW-0472">Membrane</keyword>
<evidence type="ECO:0000313" key="9">
    <source>
        <dbReference type="EMBL" id="KAJ0212842.1"/>
    </source>
</evidence>
<evidence type="ECO:0000259" key="8">
    <source>
        <dbReference type="PROSITE" id="PS50863"/>
    </source>
</evidence>
<keyword evidence="4" id="KW-0804">Transcription</keyword>
<protein>
    <recommendedName>
        <fullName evidence="8">TF-B3 domain-containing protein</fullName>
    </recommendedName>
</protein>
<evidence type="ECO:0000256" key="6">
    <source>
        <dbReference type="SAM" id="MobiDB-lite"/>
    </source>
</evidence>
<dbReference type="PRINTS" id="PR00929">
    <property type="entry name" value="ATHOOK"/>
</dbReference>
<gene>
    <name evidence="9" type="ORF">LSAT_V11C400160780</name>
</gene>
<dbReference type="CDD" id="cd10017">
    <property type="entry name" value="B3_DNA"/>
    <property type="match status" value="2"/>
</dbReference>
<dbReference type="SMART" id="SM01019">
    <property type="entry name" value="B3"/>
    <property type="match status" value="2"/>
</dbReference>
<dbReference type="InterPro" id="IPR000637">
    <property type="entry name" value="HMGI/Y_DNA-bd_CS"/>
</dbReference>
<dbReference type="Proteomes" id="UP000235145">
    <property type="component" value="Unassembled WGS sequence"/>
</dbReference>
<keyword evidence="3" id="KW-0238">DNA-binding</keyword>
<dbReference type="InterPro" id="IPR015300">
    <property type="entry name" value="DNA-bd_pseudobarrel_sf"/>
</dbReference>
<feature type="compositionally biased region" description="Basic and acidic residues" evidence="6">
    <location>
        <begin position="330"/>
        <end position="342"/>
    </location>
</feature>
<dbReference type="InterPro" id="IPR003340">
    <property type="entry name" value="B3_DNA-bd"/>
</dbReference>
<dbReference type="Pfam" id="PF02362">
    <property type="entry name" value="B3"/>
    <property type="match status" value="2"/>
</dbReference>
<dbReference type="SUPFAM" id="SSF101936">
    <property type="entry name" value="DNA-binding pseudobarrel domain"/>
    <property type="match status" value="2"/>
</dbReference>
<evidence type="ECO:0000256" key="4">
    <source>
        <dbReference type="ARBA" id="ARBA00023163"/>
    </source>
</evidence>
<evidence type="ECO:0000256" key="3">
    <source>
        <dbReference type="ARBA" id="ARBA00023125"/>
    </source>
</evidence>
<dbReference type="InterPro" id="IPR039218">
    <property type="entry name" value="REM_fam"/>
</dbReference>
<dbReference type="InterPro" id="IPR017956">
    <property type="entry name" value="AT_hook_DNA-bd_motif"/>
</dbReference>
<keyword evidence="2" id="KW-0805">Transcription regulation</keyword>
<keyword evidence="7" id="KW-1133">Transmembrane helix</keyword>
<keyword evidence="10" id="KW-1185">Reference proteome</keyword>
<comment type="subcellular location">
    <subcellularLocation>
        <location evidence="1">Nucleus</location>
    </subcellularLocation>
</comment>
<dbReference type="GO" id="GO:0003677">
    <property type="term" value="F:DNA binding"/>
    <property type="evidence" value="ECO:0007669"/>
    <property type="project" value="UniProtKB-KW"/>
</dbReference>
<dbReference type="PANTHER" id="PTHR31674:SF25">
    <property type="entry name" value="B3 DOMAIN-CONTAINING TRANSCRIPTION FACTOR VRN1-LIKE"/>
    <property type="match status" value="1"/>
</dbReference>
<feature type="compositionally biased region" description="Acidic residues" evidence="6">
    <location>
        <begin position="140"/>
        <end position="149"/>
    </location>
</feature>